<dbReference type="SMART" id="SM00487">
    <property type="entry name" value="DEXDc"/>
    <property type="match status" value="1"/>
</dbReference>
<dbReference type="Proteomes" id="UP000664859">
    <property type="component" value="Unassembled WGS sequence"/>
</dbReference>
<gene>
    <name evidence="2" type="ORF">JKP88DRAFT_254570</name>
</gene>
<dbReference type="InterPro" id="IPR050742">
    <property type="entry name" value="Helicase_Restrict-Modif_Enz"/>
</dbReference>
<feature type="domain" description="Helicase ATP-binding" evidence="1">
    <location>
        <begin position="205"/>
        <end position="348"/>
    </location>
</feature>
<dbReference type="GO" id="GO:0005829">
    <property type="term" value="C:cytosol"/>
    <property type="evidence" value="ECO:0007669"/>
    <property type="project" value="TreeGrafter"/>
</dbReference>
<keyword evidence="3" id="KW-1185">Reference proteome</keyword>
<proteinExistence type="predicted"/>
<dbReference type="GO" id="GO:0005524">
    <property type="term" value="F:ATP binding"/>
    <property type="evidence" value="ECO:0007669"/>
    <property type="project" value="InterPro"/>
</dbReference>
<dbReference type="InterPro" id="IPR027417">
    <property type="entry name" value="P-loop_NTPase"/>
</dbReference>
<dbReference type="GO" id="GO:0016787">
    <property type="term" value="F:hydrolase activity"/>
    <property type="evidence" value="ECO:0007669"/>
    <property type="project" value="UniProtKB-KW"/>
</dbReference>
<protein>
    <submittedName>
        <fullName evidence="2">P-loop containing nucleoside triphosphate hydrolase protein</fullName>
    </submittedName>
</protein>
<dbReference type="InterPro" id="IPR006935">
    <property type="entry name" value="Helicase/UvrB_N"/>
</dbReference>
<dbReference type="PANTHER" id="PTHR47396">
    <property type="entry name" value="TYPE I RESTRICTION ENZYME ECOKI R PROTEIN"/>
    <property type="match status" value="1"/>
</dbReference>
<reference evidence="2" key="1">
    <citation type="submission" date="2021-02" db="EMBL/GenBank/DDBJ databases">
        <title>First Annotated Genome of the Yellow-green Alga Tribonema minus.</title>
        <authorList>
            <person name="Mahan K.M."/>
        </authorList>
    </citation>
    <scope>NUCLEOTIDE SEQUENCE</scope>
    <source>
        <strain evidence="2">UTEX B ZZ1240</strain>
    </source>
</reference>
<dbReference type="Pfam" id="PF00271">
    <property type="entry name" value="Helicase_C"/>
    <property type="match status" value="1"/>
</dbReference>
<dbReference type="PANTHER" id="PTHR47396:SF1">
    <property type="entry name" value="ATP-DEPENDENT HELICASE IRC3-RELATED"/>
    <property type="match status" value="1"/>
</dbReference>
<keyword evidence="2" id="KW-0378">Hydrolase</keyword>
<dbReference type="InterPro" id="IPR014001">
    <property type="entry name" value="Helicase_ATP-bd"/>
</dbReference>
<dbReference type="Gene3D" id="3.40.50.300">
    <property type="entry name" value="P-loop containing nucleotide triphosphate hydrolases"/>
    <property type="match status" value="2"/>
</dbReference>
<dbReference type="AlphaFoldDB" id="A0A835Z2V9"/>
<evidence type="ECO:0000259" key="1">
    <source>
        <dbReference type="PROSITE" id="PS51192"/>
    </source>
</evidence>
<organism evidence="2 3">
    <name type="scientific">Tribonema minus</name>
    <dbReference type="NCBI Taxonomy" id="303371"/>
    <lineage>
        <taxon>Eukaryota</taxon>
        <taxon>Sar</taxon>
        <taxon>Stramenopiles</taxon>
        <taxon>Ochrophyta</taxon>
        <taxon>PX clade</taxon>
        <taxon>Xanthophyceae</taxon>
        <taxon>Tribonematales</taxon>
        <taxon>Tribonemataceae</taxon>
        <taxon>Tribonema</taxon>
    </lineage>
</organism>
<evidence type="ECO:0000313" key="3">
    <source>
        <dbReference type="Proteomes" id="UP000664859"/>
    </source>
</evidence>
<dbReference type="SMART" id="SM00490">
    <property type="entry name" value="HELICc"/>
    <property type="match status" value="1"/>
</dbReference>
<dbReference type="InterPro" id="IPR001650">
    <property type="entry name" value="Helicase_C-like"/>
</dbReference>
<comment type="caution">
    <text evidence="2">The sequence shown here is derived from an EMBL/GenBank/DDBJ whole genome shotgun (WGS) entry which is preliminary data.</text>
</comment>
<sequence length="809" mass="91915">MSALAEQSCMPSAKKRKPTPQWYQMEIIACQIIGWFVDTIFHSYHYDAIPFKVFVESGAISSYSEARQDRIRRSGKIPGDQYGIDGIVVYKPVNDITRYGFTQVKDYTHDVNSQHLATFIHAITKAKKLSKLDKSYLLTTSATAVGSVHDMGETFDFDVINMSEAQLLLTKTDMATAETAATSSIADLVPRDYQLAAVDTVMKAFSNTVSHTNSVIGLPPGTGKTFIMCLAMRELFKRGVRYGIIACPNRSSTTQMYETVASFFGEAITSTLISMDGSTAFELELEPPAKPHVYVSTFKSMEIVVDQVHGGMTRQNTVVFYDEAHHQEVMNFDQYLYHWSFLTVLVSGMWQYIHEDLLRYIDPEYRFTMLLTEAEEKGYVVPQQHWFPSYVDTTPFAQVEDAGSQPELFAKFAASVFTISGCRRVLLYWNTVAGAKQVREHIQRELCDDLCYKAEFRLITLYTPDPERQKIFRWFAEGPDTEFRGIVSIHTLNESLNIPRVNGVAISSVGNAATMLQRTCRANRLYRGKTHCTIAFFCTPEEVVRACPESYINRTHTIYCTNTNIAAAARSKDDASTRAAREMAASIVRDSINSPGVVSLVLWGWYQWVNSLAEFIGRYGFKALDYGSTYNGRQLGEWYSTQTTKWLKDELTDREIQELVDAGAEDLVYEPQCVIDADAEPTVVLKCASVESVEWPPYLDSFAEKVRIIKNAVDAGVTFTRYNVVYNGHNVGQWCQYIWRKRKALTPDEKSALDTFPFEWIMFRYRFGEYAILYKEAKANGTLKPDTEEHRFAEYVKNEMPYGCHLALE</sequence>
<dbReference type="PROSITE" id="PS51192">
    <property type="entry name" value="HELICASE_ATP_BIND_1"/>
    <property type="match status" value="1"/>
</dbReference>
<dbReference type="Pfam" id="PF04851">
    <property type="entry name" value="ResIII"/>
    <property type="match status" value="1"/>
</dbReference>
<evidence type="ECO:0000313" key="2">
    <source>
        <dbReference type="EMBL" id="KAG5186015.1"/>
    </source>
</evidence>
<dbReference type="EMBL" id="JAFCMP010000114">
    <property type="protein sequence ID" value="KAG5186015.1"/>
    <property type="molecule type" value="Genomic_DNA"/>
</dbReference>
<name>A0A835Z2V9_9STRA</name>
<dbReference type="SUPFAM" id="SSF52540">
    <property type="entry name" value="P-loop containing nucleoside triphosphate hydrolases"/>
    <property type="match status" value="2"/>
</dbReference>
<dbReference type="GO" id="GO:0003677">
    <property type="term" value="F:DNA binding"/>
    <property type="evidence" value="ECO:0007669"/>
    <property type="project" value="InterPro"/>
</dbReference>
<accession>A0A835Z2V9</accession>